<evidence type="ECO:0000256" key="2">
    <source>
        <dbReference type="ARBA" id="ARBA00004988"/>
    </source>
</evidence>
<dbReference type="AlphaFoldDB" id="A0A2G2VX82"/>
<evidence type="ECO:0000256" key="4">
    <source>
        <dbReference type="ARBA" id="ARBA00011959"/>
    </source>
</evidence>
<reference evidence="6 7" key="1">
    <citation type="journal article" date="2017" name="Genome Biol.">
        <title>New reference genome sequences of hot pepper reveal the massive evolution of plant disease-resistance genes by retroduplication.</title>
        <authorList>
            <person name="Kim S."/>
            <person name="Park J."/>
            <person name="Yeom S.I."/>
            <person name="Kim Y.M."/>
            <person name="Seo E."/>
            <person name="Kim K.T."/>
            <person name="Kim M.S."/>
            <person name="Lee J.M."/>
            <person name="Cheong K."/>
            <person name="Shin H.S."/>
            <person name="Kim S.B."/>
            <person name="Han K."/>
            <person name="Lee J."/>
            <person name="Park M."/>
            <person name="Lee H.A."/>
            <person name="Lee H.Y."/>
            <person name="Lee Y."/>
            <person name="Oh S."/>
            <person name="Lee J.H."/>
            <person name="Choi E."/>
            <person name="Choi E."/>
            <person name="Lee S.E."/>
            <person name="Jeon J."/>
            <person name="Kim H."/>
            <person name="Choi G."/>
            <person name="Song H."/>
            <person name="Lee J."/>
            <person name="Lee S.C."/>
            <person name="Kwon J.K."/>
            <person name="Lee H.Y."/>
            <person name="Koo N."/>
            <person name="Hong Y."/>
            <person name="Kim R.W."/>
            <person name="Kang W.H."/>
            <person name="Huh J.H."/>
            <person name="Kang B.C."/>
            <person name="Yang T.J."/>
            <person name="Lee Y.H."/>
            <person name="Bennetzen J.L."/>
            <person name="Choi D."/>
        </authorList>
    </citation>
    <scope>NUCLEOTIDE SEQUENCE [LARGE SCALE GENOMIC DNA]</scope>
    <source>
        <strain evidence="7">cv. PBC81</strain>
    </source>
</reference>
<dbReference type="GO" id="GO:0009052">
    <property type="term" value="P:pentose-phosphate shunt, non-oxidative branch"/>
    <property type="evidence" value="ECO:0007669"/>
    <property type="project" value="InterPro"/>
</dbReference>
<dbReference type="STRING" id="33114.A0A2G2VX82"/>
<comment type="similarity">
    <text evidence="3">Belongs to the ribose 5-phosphate isomerase family.</text>
</comment>
<comment type="catalytic activity">
    <reaction evidence="1">
        <text>aldehydo-D-ribose 5-phosphate = D-ribulose 5-phosphate</text>
        <dbReference type="Rhea" id="RHEA:14657"/>
        <dbReference type="ChEBI" id="CHEBI:58121"/>
        <dbReference type="ChEBI" id="CHEBI:58273"/>
        <dbReference type="EC" id="5.3.1.6"/>
    </reaction>
</comment>
<dbReference type="Gene3D" id="3.40.50.1360">
    <property type="match status" value="1"/>
</dbReference>
<evidence type="ECO:0000256" key="5">
    <source>
        <dbReference type="ARBA" id="ARBA00023235"/>
    </source>
</evidence>
<dbReference type="InterPro" id="IPR037171">
    <property type="entry name" value="NagB/RpiA_transferase-like"/>
</dbReference>
<dbReference type="Proteomes" id="UP000224567">
    <property type="component" value="Unassembled WGS sequence"/>
</dbReference>
<dbReference type="OrthoDB" id="1555531at2759"/>
<dbReference type="UniPathway" id="UPA00115">
    <property type="reaction ID" value="UER00412"/>
</dbReference>
<comment type="caution">
    <text evidence="6">The sequence shown here is derived from an EMBL/GenBank/DDBJ whole genome shotgun (WGS) entry which is preliminary data.</text>
</comment>
<reference evidence="7" key="2">
    <citation type="journal article" date="2017" name="J. Anim. Genet.">
        <title>Multiple reference genome sequences of hot pepper reveal the massive evolution of plant disease resistance genes by retroduplication.</title>
        <authorList>
            <person name="Kim S."/>
            <person name="Park J."/>
            <person name="Yeom S.-I."/>
            <person name="Kim Y.-M."/>
            <person name="Seo E."/>
            <person name="Kim K.-T."/>
            <person name="Kim M.-S."/>
            <person name="Lee J.M."/>
            <person name="Cheong K."/>
            <person name="Shin H.-S."/>
            <person name="Kim S.-B."/>
            <person name="Han K."/>
            <person name="Lee J."/>
            <person name="Park M."/>
            <person name="Lee H.-A."/>
            <person name="Lee H.-Y."/>
            <person name="Lee Y."/>
            <person name="Oh S."/>
            <person name="Lee J.H."/>
            <person name="Choi E."/>
            <person name="Choi E."/>
            <person name="Lee S.E."/>
            <person name="Jeon J."/>
            <person name="Kim H."/>
            <person name="Choi G."/>
            <person name="Song H."/>
            <person name="Lee J."/>
            <person name="Lee S.-C."/>
            <person name="Kwon J.-K."/>
            <person name="Lee H.-Y."/>
            <person name="Koo N."/>
            <person name="Hong Y."/>
            <person name="Kim R.W."/>
            <person name="Kang W.-H."/>
            <person name="Huh J.H."/>
            <person name="Kang B.-C."/>
            <person name="Yang T.-J."/>
            <person name="Lee Y.-H."/>
            <person name="Bennetzen J.L."/>
            <person name="Choi D."/>
        </authorList>
    </citation>
    <scope>NUCLEOTIDE SEQUENCE [LARGE SCALE GENOMIC DNA]</scope>
    <source>
        <strain evidence="7">cv. PBC81</strain>
    </source>
</reference>
<protein>
    <recommendedName>
        <fullName evidence="4">ribose-5-phosphate isomerase</fullName>
        <ecNumber evidence="4">5.3.1.6</ecNumber>
    </recommendedName>
</protein>
<dbReference type="PANTHER" id="PTHR43748">
    <property type="entry name" value="RIBOSE-5-PHOSPHATE ISOMERASE 3, CHLOROPLASTIC-RELATED"/>
    <property type="match status" value="1"/>
</dbReference>
<dbReference type="PANTHER" id="PTHR43748:SF3">
    <property type="entry name" value="RIBOSE-5-PHOSPHATE ISOMERASE 3, CHLOROPLASTIC-RELATED"/>
    <property type="match status" value="1"/>
</dbReference>
<sequence length="212" mass="23067">MVEFDFLEKGLLVSRVLLLKRMMTNEHKVLRISLNLMFGWIVTLEIDQNALFKLAKCLSIETIEAAVVAFPHRSSSGCSIGIGSTTTFVVANSALDDHPHIDLAIDGDKVEPNFDFFKGRGRAFLREKMVEAASEKFIAVVDDTKLVSILGGSGLAMLVEVVQTLIKDSAITGKEIVAFEGVVEHGLFLDMTMVVIIAVIIAGKEGVSVKSK</sequence>
<dbReference type="SUPFAM" id="SSF100950">
    <property type="entry name" value="NagB/RpiA/CoA transferase-like"/>
    <property type="match status" value="1"/>
</dbReference>
<evidence type="ECO:0000313" key="7">
    <source>
        <dbReference type="Proteomes" id="UP000224567"/>
    </source>
</evidence>
<comment type="pathway">
    <text evidence="2">Carbohydrate degradation; pentose phosphate pathway; D-ribose 5-phosphate from D-ribulose 5-phosphate (non-oxidative stage): step 1/1.</text>
</comment>
<evidence type="ECO:0000313" key="6">
    <source>
        <dbReference type="EMBL" id="PHT37594.1"/>
    </source>
</evidence>
<name>A0A2G2VX82_CAPBA</name>
<evidence type="ECO:0000256" key="1">
    <source>
        <dbReference type="ARBA" id="ARBA00001713"/>
    </source>
</evidence>
<dbReference type="InterPro" id="IPR050262">
    <property type="entry name" value="Ribose-5P_isomerase"/>
</dbReference>
<proteinExistence type="inferred from homology"/>
<evidence type="ECO:0000256" key="3">
    <source>
        <dbReference type="ARBA" id="ARBA00008088"/>
    </source>
</evidence>
<dbReference type="EMBL" id="MLFT02000009">
    <property type="protein sequence ID" value="PHT37594.1"/>
    <property type="molecule type" value="Genomic_DNA"/>
</dbReference>
<dbReference type="InterPro" id="IPR004788">
    <property type="entry name" value="Ribose5P_isomerase_type_A"/>
</dbReference>
<dbReference type="EC" id="5.3.1.6" evidence="4"/>
<organism evidence="6 7">
    <name type="scientific">Capsicum baccatum</name>
    <name type="common">Peruvian pepper</name>
    <dbReference type="NCBI Taxonomy" id="33114"/>
    <lineage>
        <taxon>Eukaryota</taxon>
        <taxon>Viridiplantae</taxon>
        <taxon>Streptophyta</taxon>
        <taxon>Embryophyta</taxon>
        <taxon>Tracheophyta</taxon>
        <taxon>Spermatophyta</taxon>
        <taxon>Magnoliopsida</taxon>
        <taxon>eudicotyledons</taxon>
        <taxon>Gunneridae</taxon>
        <taxon>Pentapetalae</taxon>
        <taxon>asterids</taxon>
        <taxon>lamiids</taxon>
        <taxon>Solanales</taxon>
        <taxon>Solanaceae</taxon>
        <taxon>Solanoideae</taxon>
        <taxon>Capsiceae</taxon>
        <taxon>Capsicum</taxon>
    </lineage>
</organism>
<dbReference type="GO" id="GO:0004751">
    <property type="term" value="F:ribose-5-phosphate isomerase activity"/>
    <property type="evidence" value="ECO:0007669"/>
    <property type="project" value="UniProtKB-EC"/>
</dbReference>
<dbReference type="Pfam" id="PF06026">
    <property type="entry name" value="Rib_5-P_isom_A"/>
    <property type="match status" value="1"/>
</dbReference>
<keyword evidence="7" id="KW-1185">Reference proteome</keyword>
<gene>
    <name evidence="6" type="ORF">CQW23_21167</name>
</gene>
<keyword evidence="5" id="KW-0413">Isomerase</keyword>
<accession>A0A2G2VX82</accession>